<dbReference type="Proteomes" id="UP000422221">
    <property type="component" value="Unassembled WGS sequence"/>
</dbReference>
<reference evidence="3 4" key="1">
    <citation type="journal article" date="2019" name="Nat. Med.">
        <title>A library of human gut bacterial isolates paired with longitudinal multiomics data enables mechanistic microbiome research.</title>
        <authorList>
            <person name="Poyet M."/>
            <person name="Groussin M."/>
            <person name="Gibbons S.M."/>
            <person name="Avila-Pacheco J."/>
            <person name="Jiang X."/>
            <person name="Kearney S.M."/>
            <person name="Perrotta A.R."/>
            <person name="Berdy B."/>
            <person name="Zhao S."/>
            <person name="Lieberman T.D."/>
            <person name="Swanson P.K."/>
            <person name="Smith M."/>
            <person name="Roesemann S."/>
            <person name="Alexander J.E."/>
            <person name="Rich S.A."/>
            <person name="Livny J."/>
            <person name="Vlamakis H."/>
            <person name="Clish C."/>
            <person name="Bullock K."/>
            <person name="Deik A."/>
            <person name="Scott J."/>
            <person name="Pierce K.A."/>
            <person name="Xavier R.J."/>
            <person name="Alm E.J."/>
        </authorList>
    </citation>
    <scope>NUCLEOTIDE SEQUENCE [LARGE SCALE GENOMIC DNA]</scope>
    <source>
        <strain evidence="3 4">BIOML-A10</strain>
    </source>
</reference>
<feature type="domain" description="Right handed beta helix" evidence="2">
    <location>
        <begin position="84"/>
        <end position="209"/>
    </location>
</feature>
<dbReference type="InterPro" id="IPR039448">
    <property type="entry name" value="Beta_helix"/>
</dbReference>
<feature type="signal peptide" evidence="1">
    <location>
        <begin position="1"/>
        <end position="20"/>
    </location>
</feature>
<dbReference type="AlphaFoldDB" id="A0A7J4XLM8"/>
<organism evidence="3 4">
    <name type="scientific">Bacteroides salyersiae</name>
    <dbReference type="NCBI Taxonomy" id="291644"/>
    <lineage>
        <taxon>Bacteria</taxon>
        <taxon>Pseudomonadati</taxon>
        <taxon>Bacteroidota</taxon>
        <taxon>Bacteroidia</taxon>
        <taxon>Bacteroidales</taxon>
        <taxon>Bacteroidaceae</taxon>
        <taxon>Bacteroides</taxon>
    </lineage>
</organism>
<dbReference type="EMBL" id="VWMK01000004">
    <property type="protein sequence ID" value="KAA3767869.1"/>
    <property type="molecule type" value="Genomic_DNA"/>
</dbReference>
<proteinExistence type="predicted"/>
<gene>
    <name evidence="3" type="ORF">F3F73_05590</name>
</gene>
<dbReference type="SMART" id="SM00710">
    <property type="entry name" value="PbH1"/>
    <property type="match status" value="5"/>
</dbReference>
<dbReference type="RefSeq" id="WP_007480309.1">
    <property type="nucleotide sequence ID" value="NZ_CP081899.1"/>
</dbReference>
<dbReference type="Gene3D" id="2.160.20.10">
    <property type="entry name" value="Single-stranded right-handed beta-helix, Pectin lyase-like"/>
    <property type="match status" value="1"/>
</dbReference>
<protein>
    <submittedName>
        <fullName evidence="3">T9SS type A sorting domain-containing protein</fullName>
    </submittedName>
</protein>
<dbReference type="InterPro" id="IPR011050">
    <property type="entry name" value="Pectin_lyase_fold/virulence"/>
</dbReference>
<name>A0A7J4XLM8_9BACE</name>
<keyword evidence="1" id="KW-0732">Signal</keyword>
<dbReference type="InterPro" id="IPR012334">
    <property type="entry name" value="Pectin_lyas_fold"/>
</dbReference>
<dbReference type="SUPFAM" id="SSF51126">
    <property type="entry name" value="Pectin lyase-like"/>
    <property type="match status" value="1"/>
</dbReference>
<dbReference type="InterPro" id="IPR006626">
    <property type="entry name" value="PbH1"/>
</dbReference>
<sequence>MKKQILLSAILSLATCNMFAADLTVTSASGDPSVEGSFPNIMASAQTDDVIKFNLATDDIEEFDAVTIDSKSLTIDGMNQATGNKIKFTGAKQTLSMKGACTIMIKNCVFTGKNKAQALFVQTGANLNIQDCDFIKNMHSSSGGVLGVSQDVTCSIKNCLFDGNSATGDGGCIRIYNNAKVTIENSTFKNNNSSASGGAIYMYSTNGKNESAFALTITNSTFVNNYAGNRAGAIYIYSRDVSKPLDGVKIINSTITANYSTKNLGGGIFVCSNTDCSSKLVLVNTIIAGNTGGLVDGAYFVPTDLGFWKGDKKDGVEIVRNYDWELKNCVYGATYATADDTQLNNVDHSALFDNSNIKVTDFATSKLFTSLYKLDNTVFPDIEGDEVWSPTLSNDATPIASLCENSIAIAKGTASYAGVTIPTTDQLGTARPATPAIGAVEYGSATGLWNPAAQKSSIKIWNDGNQLFVDGFEGTVSVSVYDLTGKQVYEGTIQKDASTTLNIDKGIYVAKVNNVTAKLVMK</sequence>
<evidence type="ECO:0000256" key="1">
    <source>
        <dbReference type="SAM" id="SignalP"/>
    </source>
</evidence>
<comment type="caution">
    <text evidence="3">The sequence shown here is derived from an EMBL/GenBank/DDBJ whole genome shotgun (WGS) entry which is preliminary data.</text>
</comment>
<dbReference type="PANTHER" id="PTHR11319">
    <property type="entry name" value="G PROTEIN-COUPLED RECEPTOR-RELATED"/>
    <property type="match status" value="1"/>
</dbReference>
<dbReference type="NCBIfam" id="TIGR04183">
    <property type="entry name" value="Por_Secre_tail"/>
    <property type="match status" value="1"/>
</dbReference>
<dbReference type="InterPro" id="IPR059226">
    <property type="entry name" value="Choice_anch_Q_dom"/>
</dbReference>
<evidence type="ECO:0000313" key="4">
    <source>
        <dbReference type="Proteomes" id="UP000422221"/>
    </source>
</evidence>
<evidence type="ECO:0000259" key="2">
    <source>
        <dbReference type="Pfam" id="PF13229"/>
    </source>
</evidence>
<dbReference type="InterPro" id="IPR026444">
    <property type="entry name" value="Secre_tail"/>
</dbReference>
<feature type="chain" id="PRO_5029740558" evidence="1">
    <location>
        <begin position="21"/>
        <end position="522"/>
    </location>
</feature>
<dbReference type="PANTHER" id="PTHR11319:SF35">
    <property type="entry name" value="OUTER MEMBRANE PROTEIN PMPC-RELATED"/>
    <property type="match status" value="1"/>
</dbReference>
<dbReference type="NCBIfam" id="NF041518">
    <property type="entry name" value="choice_anch_Q"/>
    <property type="match status" value="1"/>
</dbReference>
<dbReference type="Pfam" id="PF13229">
    <property type="entry name" value="Beta_helix"/>
    <property type="match status" value="1"/>
</dbReference>
<accession>A0A7J4XLM8</accession>
<evidence type="ECO:0000313" key="3">
    <source>
        <dbReference type="EMBL" id="KAA3767869.1"/>
    </source>
</evidence>